<dbReference type="GO" id="GO:0000981">
    <property type="term" value="F:DNA-binding transcription factor activity, RNA polymerase II-specific"/>
    <property type="evidence" value="ECO:0007669"/>
    <property type="project" value="TreeGrafter"/>
</dbReference>
<evidence type="ECO:0000313" key="3">
    <source>
        <dbReference type="EMBL" id="KAE8038310.1"/>
    </source>
</evidence>
<dbReference type="InterPro" id="IPR031106">
    <property type="entry name" value="C/EBP"/>
</dbReference>
<dbReference type="CDD" id="cd14686">
    <property type="entry name" value="bZIP"/>
    <property type="match status" value="1"/>
</dbReference>
<protein>
    <recommendedName>
        <fullName evidence="2">BZIP domain-containing protein</fullName>
    </recommendedName>
</protein>
<keyword evidence="4" id="KW-1185">Reference proteome</keyword>
<dbReference type="EMBL" id="CM017324">
    <property type="protein sequence ID" value="KAE8038310.1"/>
    <property type="molecule type" value="Genomic_DNA"/>
</dbReference>
<sequence>MTETMDDGEVELSDNVQLLNPDSSINFQGSASVDSFLDDLLKNTLTCTHTHTCNPPGPDAAHTHTCFHTHTQVLASEEDDRPNHKENTSSRRRRPSGNREAVRKYREKKKAHTAYLEEEVKKLHQLNQQLVRKLQGQAILEAEVFRLRSLLLDLRGKIDSELGVFPYQKQCYTNTMFKEGNCGLQPAGGAIDLQCQNNLPCSHPHSESSSQAGIGGSGKRMASWEENCQTAIIDCRARTSEMVNAEGQTLKTVETFMSSASQAE</sequence>
<organism evidence="3 4">
    <name type="scientific">Carpinus fangiana</name>
    <dbReference type="NCBI Taxonomy" id="176857"/>
    <lineage>
        <taxon>Eukaryota</taxon>
        <taxon>Viridiplantae</taxon>
        <taxon>Streptophyta</taxon>
        <taxon>Embryophyta</taxon>
        <taxon>Tracheophyta</taxon>
        <taxon>Spermatophyta</taxon>
        <taxon>Magnoliopsida</taxon>
        <taxon>eudicotyledons</taxon>
        <taxon>Gunneridae</taxon>
        <taxon>Pentapetalae</taxon>
        <taxon>rosids</taxon>
        <taxon>fabids</taxon>
        <taxon>Fagales</taxon>
        <taxon>Betulaceae</taxon>
        <taxon>Carpinus</taxon>
    </lineage>
</organism>
<reference evidence="3 4" key="1">
    <citation type="submission" date="2019-06" db="EMBL/GenBank/DDBJ databases">
        <title>A chromosomal-level reference genome of Carpinus fangiana (Coryloideae, Betulaceae).</title>
        <authorList>
            <person name="Yang X."/>
            <person name="Wang Z."/>
            <person name="Zhang L."/>
            <person name="Hao G."/>
            <person name="Liu J."/>
            <person name="Yang Y."/>
        </authorList>
    </citation>
    <scope>NUCLEOTIDE SEQUENCE [LARGE SCALE GENOMIC DNA]</scope>
    <source>
        <strain evidence="3">Cfa_2016G</strain>
        <tissue evidence="3">Leaf</tissue>
    </source>
</reference>
<dbReference type="GO" id="GO:0000978">
    <property type="term" value="F:RNA polymerase II cis-regulatory region sequence-specific DNA binding"/>
    <property type="evidence" value="ECO:0007669"/>
    <property type="project" value="TreeGrafter"/>
</dbReference>
<dbReference type="Gene3D" id="1.20.5.170">
    <property type="match status" value="1"/>
</dbReference>
<evidence type="ECO:0000256" key="1">
    <source>
        <dbReference type="SAM" id="MobiDB-lite"/>
    </source>
</evidence>
<gene>
    <name evidence="3" type="ORF">FH972_010834</name>
</gene>
<dbReference type="OrthoDB" id="1918304at2759"/>
<dbReference type="PANTHER" id="PTHR23334">
    <property type="entry name" value="CCAAT/ENHANCER BINDING PROTEIN"/>
    <property type="match status" value="1"/>
</dbReference>
<proteinExistence type="predicted"/>
<dbReference type="GO" id="GO:0006351">
    <property type="term" value="P:DNA-templated transcription"/>
    <property type="evidence" value="ECO:0007669"/>
    <property type="project" value="InterPro"/>
</dbReference>
<dbReference type="InterPro" id="IPR046347">
    <property type="entry name" value="bZIP_sf"/>
</dbReference>
<dbReference type="Proteomes" id="UP000327013">
    <property type="component" value="Chromosome 4"/>
</dbReference>
<evidence type="ECO:0000313" key="4">
    <source>
        <dbReference type="Proteomes" id="UP000327013"/>
    </source>
</evidence>
<evidence type="ECO:0000259" key="2">
    <source>
        <dbReference type="PROSITE" id="PS50217"/>
    </source>
</evidence>
<dbReference type="PANTHER" id="PTHR23334:SF20">
    <property type="entry name" value="BASIC LEUCINE ZIPPER 24"/>
    <property type="match status" value="1"/>
</dbReference>
<accession>A0A660KRH3</accession>
<dbReference type="SMART" id="SM00338">
    <property type="entry name" value="BRLZ"/>
    <property type="match status" value="1"/>
</dbReference>
<dbReference type="InterPro" id="IPR004827">
    <property type="entry name" value="bZIP"/>
</dbReference>
<dbReference type="SUPFAM" id="SSF57959">
    <property type="entry name" value="Leucine zipper domain"/>
    <property type="match status" value="1"/>
</dbReference>
<dbReference type="AlphaFoldDB" id="A0A660KRH3"/>
<feature type="domain" description="BZIP" evidence="2">
    <location>
        <begin position="88"/>
        <end position="135"/>
    </location>
</feature>
<feature type="region of interest" description="Disordered" evidence="1">
    <location>
        <begin position="73"/>
        <end position="109"/>
    </location>
</feature>
<dbReference type="PROSITE" id="PS50217">
    <property type="entry name" value="BZIP"/>
    <property type="match status" value="1"/>
</dbReference>
<dbReference type="Pfam" id="PF07716">
    <property type="entry name" value="bZIP_2"/>
    <property type="match status" value="1"/>
</dbReference>
<name>A0A660KRH3_9ROSI</name>